<dbReference type="PROSITE" id="PS51257">
    <property type="entry name" value="PROKAR_LIPOPROTEIN"/>
    <property type="match status" value="1"/>
</dbReference>
<feature type="signal peptide" evidence="1">
    <location>
        <begin position="1"/>
        <end position="19"/>
    </location>
</feature>
<dbReference type="AlphaFoldDB" id="A0A5D4MEJ3"/>
<comment type="caution">
    <text evidence="3">The sequence shown here is derived from an EMBL/GenBank/DDBJ whole genome shotgun (WGS) entry which is preliminary data.</text>
</comment>
<sequence length="252" mass="28994">MKKALVILFSLFSISCFQAVTIQAGNQLPEWKVKVMEGEDNAEITLTVSNNTLHKMFLEFSTSQYYDYIVADQSGKEIYRYRDNKAFLQAIQRITLNSGGKKVWQDKWNYTTSDGKKAPPGEYTVRALLQAKQINGKPAQEPIDDSVKLTIEEENPSFRKVEMSSSKEIYCVMGQAKVSAGNFYYTVEDGHNILKEETIVKVNKESPNWSNFEFSFELEVDEINKNRPVLINLYERDLEEGTIYNSYTIRIN</sequence>
<accession>A0A5D4MEJ3</accession>
<proteinExistence type="predicted"/>
<protein>
    <recommendedName>
        <fullName evidence="2">Intracellular proteinase inhibitor BsuPI domain-containing protein</fullName>
    </recommendedName>
</protein>
<dbReference type="Gene3D" id="2.60.40.2360">
    <property type="entry name" value="Intracellular proteinase inhibitor BsuPI"/>
    <property type="match status" value="1"/>
</dbReference>
<dbReference type="RefSeq" id="WP_148953699.1">
    <property type="nucleotide sequence ID" value="NZ_VTEG01000005.1"/>
</dbReference>
<evidence type="ECO:0000256" key="1">
    <source>
        <dbReference type="SAM" id="SignalP"/>
    </source>
</evidence>
<organism evidence="3 4">
    <name type="scientific">Rossellomorea vietnamensis</name>
    <dbReference type="NCBI Taxonomy" id="218284"/>
    <lineage>
        <taxon>Bacteria</taxon>
        <taxon>Bacillati</taxon>
        <taxon>Bacillota</taxon>
        <taxon>Bacilli</taxon>
        <taxon>Bacillales</taxon>
        <taxon>Bacillaceae</taxon>
        <taxon>Rossellomorea</taxon>
    </lineage>
</organism>
<evidence type="ECO:0000313" key="3">
    <source>
        <dbReference type="EMBL" id="TYR99445.1"/>
    </source>
</evidence>
<feature type="domain" description="Intracellular proteinase inhibitor BsuPI" evidence="2">
    <location>
        <begin position="31"/>
        <end position="133"/>
    </location>
</feature>
<evidence type="ECO:0000259" key="2">
    <source>
        <dbReference type="Pfam" id="PF12690"/>
    </source>
</evidence>
<dbReference type="InterPro" id="IPR020481">
    <property type="entry name" value="Intracell_prot_inh_BsuPI"/>
</dbReference>
<evidence type="ECO:0000313" key="4">
    <source>
        <dbReference type="Proteomes" id="UP000325182"/>
    </source>
</evidence>
<keyword evidence="1" id="KW-0732">Signal</keyword>
<reference evidence="3 4" key="1">
    <citation type="submission" date="2019-08" db="EMBL/GenBank/DDBJ databases">
        <title>Bacillus genomes from the desert of Cuatro Cienegas, Coahuila.</title>
        <authorList>
            <person name="Olmedo-Alvarez G."/>
        </authorList>
    </citation>
    <scope>NUCLEOTIDE SEQUENCE [LARGE SCALE GENOMIC DNA]</scope>
    <source>
        <strain evidence="3 4">CH128b_4D</strain>
    </source>
</reference>
<gene>
    <name evidence="3" type="ORF">FZC84_09385</name>
</gene>
<dbReference type="InterPro" id="IPR038144">
    <property type="entry name" value="IPI"/>
</dbReference>
<dbReference type="Pfam" id="PF12690">
    <property type="entry name" value="BsuPI"/>
    <property type="match status" value="1"/>
</dbReference>
<dbReference type="EMBL" id="VTEG01000005">
    <property type="protein sequence ID" value="TYR99445.1"/>
    <property type="molecule type" value="Genomic_DNA"/>
</dbReference>
<dbReference type="Proteomes" id="UP000325182">
    <property type="component" value="Unassembled WGS sequence"/>
</dbReference>
<feature type="chain" id="PRO_5039524348" description="Intracellular proteinase inhibitor BsuPI domain-containing protein" evidence="1">
    <location>
        <begin position="20"/>
        <end position="252"/>
    </location>
</feature>
<name>A0A5D4MEJ3_9BACI</name>